<organism evidence="1 2">
    <name type="scientific">Acidiphilium rubrum</name>
    <dbReference type="NCBI Taxonomy" id="526"/>
    <lineage>
        <taxon>Bacteria</taxon>
        <taxon>Pseudomonadati</taxon>
        <taxon>Pseudomonadota</taxon>
        <taxon>Alphaproteobacteria</taxon>
        <taxon>Acetobacterales</taxon>
        <taxon>Acidocellaceae</taxon>
        <taxon>Acidiphilium</taxon>
    </lineage>
</organism>
<dbReference type="PANTHER" id="PTHR47739:SF1">
    <property type="entry name" value="TRNA1(VAL) (ADENINE(37)-N6)-METHYLTRANSFERASE"/>
    <property type="match status" value="1"/>
</dbReference>
<keyword evidence="1" id="KW-0489">Methyltransferase</keyword>
<dbReference type="RefSeq" id="WP_029311224.1">
    <property type="nucleotide sequence ID" value="NZ_FTNE01000005.1"/>
</dbReference>
<dbReference type="PANTHER" id="PTHR47739">
    <property type="entry name" value="TRNA1(VAL) (ADENINE(37)-N6)-METHYLTRANSFERASE"/>
    <property type="match status" value="1"/>
</dbReference>
<dbReference type="EMBL" id="FTNE01000005">
    <property type="protein sequence ID" value="SIQ50889.1"/>
    <property type="molecule type" value="Genomic_DNA"/>
</dbReference>
<evidence type="ECO:0000313" key="1">
    <source>
        <dbReference type="EMBL" id="SIQ50889.1"/>
    </source>
</evidence>
<proteinExistence type="predicted"/>
<reference evidence="1 2" key="1">
    <citation type="submission" date="2017-01" db="EMBL/GenBank/DDBJ databases">
        <authorList>
            <person name="Varghese N."/>
            <person name="Submissions S."/>
        </authorList>
    </citation>
    <scope>NUCLEOTIDE SEQUENCE [LARGE SCALE GENOMIC DNA]</scope>
    <source>
        <strain evidence="1 2">ATCC 35905</strain>
    </source>
</reference>
<name>A0A8G2FFS4_ACIRU</name>
<evidence type="ECO:0000313" key="2">
    <source>
        <dbReference type="Proteomes" id="UP000186308"/>
    </source>
</evidence>
<accession>A0A8G2FFS4</accession>
<dbReference type="Gene3D" id="3.40.50.150">
    <property type="entry name" value="Vaccinia Virus protein VP39"/>
    <property type="match status" value="1"/>
</dbReference>
<protein>
    <submittedName>
        <fullName evidence="1">tRNA1(Val) A37 N6-methylase TrmN6</fullName>
    </submittedName>
</protein>
<gene>
    <name evidence="1" type="ORF">SAMN05421828_105160</name>
</gene>
<comment type="caution">
    <text evidence="1">The sequence shown here is derived from an EMBL/GenBank/DDBJ whole genome shotgun (WGS) entry which is preliminary data.</text>
</comment>
<dbReference type="GO" id="GO:0032259">
    <property type="term" value="P:methylation"/>
    <property type="evidence" value="ECO:0007669"/>
    <property type="project" value="UniProtKB-KW"/>
</dbReference>
<dbReference type="SUPFAM" id="SSF53335">
    <property type="entry name" value="S-adenosyl-L-methionine-dependent methyltransferases"/>
    <property type="match status" value="1"/>
</dbReference>
<keyword evidence="1" id="KW-0808">Transferase</keyword>
<sequence length="243" mass="25069">MKYTAGTLLGGKLHYRQTARGHRSGLEPVLLAAMIPARAGQHVIEAGTGAGAGLLCLGHRVGGLEGIGIERDPGLAALAADNFRVNAMAELRAVAADVTCLPIGRPFDHAFANPPWRSLLDTPSPDAGRRTAHRAAGGLLADWAAALGAVVRFHGTLTFILPAGSIDACLLAMNGAGFGACRIVPLWPRLGRAAKLIIIQSKKQARGPVTLQPGLVLHDDSGLTPGAEAILRDGAGFPGQLAD</sequence>
<dbReference type="InterPro" id="IPR029063">
    <property type="entry name" value="SAM-dependent_MTases_sf"/>
</dbReference>
<dbReference type="Proteomes" id="UP000186308">
    <property type="component" value="Unassembled WGS sequence"/>
</dbReference>
<keyword evidence="2" id="KW-1185">Reference proteome</keyword>
<dbReference type="AlphaFoldDB" id="A0A8G2FFS4"/>
<dbReference type="InterPro" id="IPR050210">
    <property type="entry name" value="tRNA_Adenine-N(6)_MTase"/>
</dbReference>
<dbReference type="GO" id="GO:0008168">
    <property type="term" value="F:methyltransferase activity"/>
    <property type="evidence" value="ECO:0007669"/>
    <property type="project" value="UniProtKB-KW"/>
</dbReference>
<dbReference type="OrthoDB" id="5489421at2"/>